<dbReference type="GO" id="GO:0046656">
    <property type="term" value="P:folic acid biosynthetic process"/>
    <property type="evidence" value="ECO:0007669"/>
    <property type="project" value="UniProtKB-KW"/>
</dbReference>
<dbReference type="EMBL" id="CP017415">
    <property type="protein sequence ID" value="AOU98098.1"/>
    <property type="molecule type" value="Genomic_DNA"/>
</dbReference>
<evidence type="ECO:0000256" key="14">
    <source>
        <dbReference type="RuleBase" id="RU004516"/>
    </source>
</evidence>
<keyword evidence="4 14" id="KW-0663">Pyridoxal phosphate</keyword>
<dbReference type="FunFam" id="3.20.10.10:FF:000002">
    <property type="entry name" value="D-alanine aminotransferase"/>
    <property type="match status" value="1"/>
</dbReference>
<evidence type="ECO:0000256" key="5">
    <source>
        <dbReference type="ARBA" id="ARBA00022909"/>
    </source>
</evidence>
<dbReference type="InterPro" id="IPR017824">
    <property type="entry name" value="Aminodeoxychorismate_lyase_IV"/>
</dbReference>
<evidence type="ECO:0000256" key="1">
    <source>
        <dbReference type="ARBA" id="ARBA00001933"/>
    </source>
</evidence>
<reference evidence="16" key="1">
    <citation type="submission" date="2016-09" db="EMBL/GenBank/DDBJ databases">
        <title>Acidihalobacter prosperus F5.</title>
        <authorList>
            <person name="Khaleque H.N."/>
            <person name="Ramsay J.P."/>
            <person name="Kaksonen A.H."/>
            <person name="Boxall N.J."/>
            <person name="Watkin E.L.J."/>
        </authorList>
    </citation>
    <scope>NUCLEOTIDE SEQUENCE [LARGE SCALE GENOMIC DNA]</scope>
    <source>
        <strain evidence="16">F5</strain>
    </source>
</reference>
<protein>
    <recommendedName>
        <fullName evidence="11 12">Aminodeoxychorismate lyase</fullName>
        <ecNumber evidence="8 12">4.1.3.38</ecNumber>
    </recommendedName>
</protein>
<evidence type="ECO:0000256" key="10">
    <source>
        <dbReference type="ARBA" id="ARBA00054027"/>
    </source>
</evidence>
<evidence type="ECO:0000256" key="12">
    <source>
        <dbReference type="NCBIfam" id="TIGR03461"/>
    </source>
</evidence>
<keyword evidence="16" id="KW-1185">Reference proteome</keyword>
<dbReference type="Proteomes" id="UP000095401">
    <property type="component" value="Chromosome"/>
</dbReference>
<dbReference type="NCBIfam" id="NF004761">
    <property type="entry name" value="PRK06092.1"/>
    <property type="match status" value="1"/>
</dbReference>
<dbReference type="InterPro" id="IPR018300">
    <property type="entry name" value="Aminotrans_IV_CS"/>
</dbReference>
<evidence type="ECO:0000313" key="16">
    <source>
        <dbReference type="Proteomes" id="UP000095401"/>
    </source>
</evidence>
<comment type="pathway">
    <text evidence="7">Cofactor biosynthesis; tetrahydrofolate biosynthesis; 4-aminobenzoate from chorismate: step 2/2.</text>
</comment>
<dbReference type="Pfam" id="PF01063">
    <property type="entry name" value="Aminotran_4"/>
    <property type="match status" value="1"/>
</dbReference>
<evidence type="ECO:0000256" key="7">
    <source>
        <dbReference type="ARBA" id="ARBA00035633"/>
    </source>
</evidence>
<evidence type="ECO:0000256" key="11">
    <source>
        <dbReference type="ARBA" id="ARBA00069174"/>
    </source>
</evidence>
<comment type="subunit">
    <text evidence="3">Homodimer.</text>
</comment>
<dbReference type="PROSITE" id="PS00770">
    <property type="entry name" value="AA_TRANSFER_CLASS_4"/>
    <property type="match status" value="1"/>
</dbReference>
<dbReference type="PANTHER" id="PTHR42743:SF2">
    <property type="entry name" value="AMINODEOXYCHORISMATE LYASE"/>
    <property type="match status" value="1"/>
</dbReference>
<dbReference type="RefSeq" id="WP_070078474.1">
    <property type="nucleotide sequence ID" value="NZ_CP017415.1"/>
</dbReference>
<evidence type="ECO:0000256" key="9">
    <source>
        <dbReference type="ARBA" id="ARBA00049529"/>
    </source>
</evidence>
<evidence type="ECO:0000256" key="3">
    <source>
        <dbReference type="ARBA" id="ARBA00011738"/>
    </source>
</evidence>
<dbReference type="PANTHER" id="PTHR42743">
    <property type="entry name" value="AMINO-ACID AMINOTRANSFERASE"/>
    <property type="match status" value="1"/>
</dbReference>
<accession>A0A1D8INP5</accession>
<evidence type="ECO:0000313" key="15">
    <source>
        <dbReference type="EMBL" id="AOU98098.1"/>
    </source>
</evidence>
<dbReference type="KEGG" id="aprs:BI364_09120"/>
<organism evidence="15 16">
    <name type="scientific">Acidihalobacter yilgarnensis</name>
    <dbReference type="NCBI Taxonomy" id="2819280"/>
    <lineage>
        <taxon>Bacteria</taxon>
        <taxon>Pseudomonadati</taxon>
        <taxon>Pseudomonadota</taxon>
        <taxon>Gammaproteobacteria</taxon>
        <taxon>Chromatiales</taxon>
        <taxon>Ectothiorhodospiraceae</taxon>
        <taxon>Acidihalobacter</taxon>
    </lineage>
</organism>
<dbReference type="GO" id="GO:0008153">
    <property type="term" value="P:4-aminobenzoate biosynthetic process"/>
    <property type="evidence" value="ECO:0007669"/>
    <property type="project" value="UniProtKB-UniRule"/>
</dbReference>
<dbReference type="Gene3D" id="3.20.10.10">
    <property type="entry name" value="D-amino Acid Aminotransferase, subunit A, domain 2"/>
    <property type="match status" value="1"/>
</dbReference>
<evidence type="ECO:0000256" key="2">
    <source>
        <dbReference type="ARBA" id="ARBA00009320"/>
    </source>
</evidence>
<dbReference type="Gene3D" id="3.30.470.10">
    <property type="match status" value="1"/>
</dbReference>
<name>A0A1D8INP5_9GAMM</name>
<dbReference type="GO" id="GO:0005829">
    <property type="term" value="C:cytosol"/>
    <property type="evidence" value="ECO:0007669"/>
    <property type="project" value="TreeGrafter"/>
</dbReference>
<dbReference type="InterPro" id="IPR043132">
    <property type="entry name" value="BCAT-like_C"/>
</dbReference>
<dbReference type="GO" id="GO:0008696">
    <property type="term" value="F:4-amino-4-deoxychorismate lyase activity"/>
    <property type="evidence" value="ECO:0007669"/>
    <property type="project" value="UniProtKB-UniRule"/>
</dbReference>
<dbReference type="InterPro" id="IPR050571">
    <property type="entry name" value="Class-IV_PLP-Dep_Aminotrnsfr"/>
</dbReference>
<dbReference type="InterPro" id="IPR043131">
    <property type="entry name" value="BCAT-like_N"/>
</dbReference>
<dbReference type="NCBIfam" id="TIGR03461">
    <property type="entry name" value="pabC_Proteo"/>
    <property type="match status" value="1"/>
</dbReference>
<sequence>MQKTIPATDRGLAYGHGVFETMELRAGHLPHWPRHWQRLVEGCRRLGLPAPDRDRLETALLTDAPALGRHVLKLVLTAGDGGRGYRAPSKITPRWIVSLHPWPTYPATYAEQGVALRHCRTRLPIDSALAGIKHLNRLHQVLARAEWDDEAIAEGLLSDTDGWVVEGTMSNVFWIEGDTLRTPDLSRCGVAGIMRARILDWAAAQGIVTRIEVLAPARLQSAEGLFVCNSVIGLWPVRRLENHDMQIPSLMRELSQAVQEGAC</sequence>
<gene>
    <name evidence="15" type="ORF">BI364_09120</name>
</gene>
<comment type="cofactor">
    <cofactor evidence="1 14">
        <name>pyridoxal 5'-phosphate</name>
        <dbReference type="ChEBI" id="CHEBI:597326"/>
    </cofactor>
</comment>
<evidence type="ECO:0000256" key="4">
    <source>
        <dbReference type="ARBA" id="ARBA00022898"/>
    </source>
</evidence>
<dbReference type="AlphaFoldDB" id="A0A1D8INP5"/>
<evidence type="ECO:0000256" key="8">
    <source>
        <dbReference type="ARBA" id="ARBA00035676"/>
    </source>
</evidence>
<evidence type="ECO:0000256" key="13">
    <source>
        <dbReference type="RuleBase" id="RU004106"/>
    </source>
</evidence>
<dbReference type="SUPFAM" id="SSF56752">
    <property type="entry name" value="D-aminoacid aminotransferase-like PLP-dependent enzymes"/>
    <property type="match status" value="1"/>
</dbReference>
<dbReference type="EC" id="4.1.3.38" evidence="8 12"/>
<comment type="similarity">
    <text evidence="2 13">Belongs to the class-IV pyridoxal-phosphate-dependent aminotransferase family.</text>
</comment>
<dbReference type="CDD" id="cd01559">
    <property type="entry name" value="ADCL_like"/>
    <property type="match status" value="1"/>
</dbReference>
<evidence type="ECO:0000256" key="6">
    <source>
        <dbReference type="ARBA" id="ARBA00023239"/>
    </source>
</evidence>
<proteinExistence type="inferred from homology"/>
<keyword evidence="6 15" id="KW-0456">Lyase</keyword>
<keyword evidence="5" id="KW-0289">Folate biosynthesis</keyword>
<dbReference type="InterPro" id="IPR001544">
    <property type="entry name" value="Aminotrans_IV"/>
</dbReference>
<comment type="function">
    <text evidence="10">Involved in the biosynthesis of p-aminobenzoate (PABA), a precursor of tetrahydrofolate. Converts 4-amino-4-deoxychorismate into 4-aminobenzoate (PABA) and pyruvate.</text>
</comment>
<dbReference type="GO" id="GO:0030170">
    <property type="term" value="F:pyridoxal phosphate binding"/>
    <property type="evidence" value="ECO:0007669"/>
    <property type="project" value="InterPro"/>
</dbReference>
<dbReference type="InterPro" id="IPR036038">
    <property type="entry name" value="Aminotransferase-like"/>
</dbReference>
<comment type="catalytic activity">
    <reaction evidence="9">
        <text>4-amino-4-deoxychorismate = 4-aminobenzoate + pyruvate + H(+)</text>
        <dbReference type="Rhea" id="RHEA:16201"/>
        <dbReference type="ChEBI" id="CHEBI:15361"/>
        <dbReference type="ChEBI" id="CHEBI:15378"/>
        <dbReference type="ChEBI" id="CHEBI:17836"/>
        <dbReference type="ChEBI" id="CHEBI:58406"/>
        <dbReference type="EC" id="4.1.3.38"/>
    </reaction>
</comment>